<evidence type="ECO:0000256" key="4">
    <source>
        <dbReference type="ARBA" id="ARBA00022559"/>
    </source>
</evidence>
<keyword evidence="4" id="KW-0575">Peroxidase</keyword>
<comment type="similarity">
    <text evidence="10">Belongs to the peroxiredoxin family. BCP/PrxQ subfamily.</text>
</comment>
<keyword evidence="5" id="KW-0049">Antioxidant</keyword>
<evidence type="ECO:0000256" key="5">
    <source>
        <dbReference type="ARBA" id="ARBA00022862"/>
    </source>
</evidence>
<evidence type="ECO:0000313" key="16">
    <source>
        <dbReference type="Proteomes" id="UP000294309"/>
    </source>
</evidence>
<dbReference type="AlphaFoldDB" id="A0A4P7AIN9"/>
<dbReference type="GO" id="GO:0008379">
    <property type="term" value="F:thioredoxin peroxidase activity"/>
    <property type="evidence" value="ECO:0007669"/>
    <property type="project" value="TreeGrafter"/>
</dbReference>
<comment type="function">
    <text evidence="1">Thiol-specific peroxidase that catalyzes the reduction of hydrogen peroxide and organic hydroperoxides to water and alcohols, respectively. Plays a role in cell protection against oxidative stress by detoxifying peroxides and as sensor of hydrogen peroxide-mediated signaling events.</text>
</comment>
<evidence type="ECO:0000259" key="14">
    <source>
        <dbReference type="PROSITE" id="PS51352"/>
    </source>
</evidence>
<dbReference type="PIRSF" id="PIRSF000239">
    <property type="entry name" value="AHPC"/>
    <property type="match status" value="1"/>
</dbReference>
<dbReference type="Gene3D" id="3.40.30.10">
    <property type="entry name" value="Glutaredoxin"/>
    <property type="match status" value="1"/>
</dbReference>
<feature type="domain" description="Thioredoxin" evidence="14">
    <location>
        <begin position="1"/>
        <end position="145"/>
    </location>
</feature>
<dbReference type="GO" id="GO:0005737">
    <property type="term" value="C:cytoplasm"/>
    <property type="evidence" value="ECO:0007669"/>
    <property type="project" value="TreeGrafter"/>
</dbReference>
<evidence type="ECO:0000256" key="6">
    <source>
        <dbReference type="ARBA" id="ARBA00023002"/>
    </source>
</evidence>
<organism evidence="15 16">
    <name type="scientific">Spiroplasma gladiatoris</name>
    <dbReference type="NCBI Taxonomy" id="2143"/>
    <lineage>
        <taxon>Bacteria</taxon>
        <taxon>Bacillati</taxon>
        <taxon>Mycoplasmatota</taxon>
        <taxon>Mollicutes</taxon>
        <taxon>Entomoplasmatales</taxon>
        <taxon>Spiroplasmataceae</taxon>
        <taxon>Spiroplasma</taxon>
    </lineage>
</organism>
<dbReference type="EC" id="1.11.1.24" evidence="3"/>
<evidence type="ECO:0000313" key="15">
    <source>
        <dbReference type="EMBL" id="QBQ08147.1"/>
    </source>
</evidence>
<dbReference type="EMBL" id="CP038013">
    <property type="protein sequence ID" value="QBQ08147.1"/>
    <property type="molecule type" value="Genomic_DNA"/>
</dbReference>
<evidence type="ECO:0000256" key="9">
    <source>
        <dbReference type="ARBA" id="ARBA00032824"/>
    </source>
</evidence>
<dbReference type="RefSeq" id="WP_134298239.1">
    <property type="nucleotide sequence ID" value="NZ_CP038013.1"/>
</dbReference>
<dbReference type="OrthoDB" id="9812811at2"/>
<evidence type="ECO:0000256" key="13">
    <source>
        <dbReference type="PIRSR" id="PIRSR000239-1"/>
    </source>
</evidence>
<dbReference type="GO" id="GO:0034599">
    <property type="term" value="P:cellular response to oxidative stress"/>
    <property type="evidence" value="ECO:0007669"/>
    <property type="project" value="TreeGrafter"/>
</dbReference>
<protein>
    <recommendedName>
        <fullName evidence="3">thioredoxin-dependent peroxiredoxin</fullName>
        <ecNumber evidence="3">1.11.1.24</ecNumber>
    </recommendedName>
    <alternativeName>
        <fullName evidence="11">Bacterioferritin comigratory protein</fullName>
    </alternativeName>
    <alternativeName>
        <fullName evidence="9">Thioredoxin peroxidase</fullName>
    </alternativeName>
</protein>
<dbReference type="PANTHER" id="PTHR42801">
    <property type="entry name" value="THIOREDOXIN-DEPENDENT PEROXIDE REDUCTASE"/>
    <property type="match status" value="1"/>
</dbReference>
<dbReference type="InterPro" id="IPR050924">
    <property type="entry name" value="Peroxiredoxin_BCP/PrxQ"/>
</dbReference>
<reference evidence="15 16" key="1">
    <citation type="submission" date="2019-03" db="EMBL/GenBank/DDBJ databases">
        <title>Complete genome sequence of Spiroplasma gladiatoris TG-1 (DSM 22552).</title>
        <authorList>
            <person name="Lin Y.-C."/>
            <person name="Chou L."/>
            <person name="Kuo C.-H."/>
        </authorList>
    </citation>
    <scope>NUCLEOTIDE SEQUENCE [LARGE SCALE GENOMIC DNA]</scope>
    <source>
        <strain evidence="15 16">TG-1</strain>
    </source>
</reference>
<evidence type="ECO:0000256" key="11">
    <source>
        <dbReference type="ARBA" id="ARBA00041373"/>
    </source>
</evidence>
<dbReference type="InterPro" id="IPR036249">
    <property type="entry name" value="Thioredoxin-like_sf"/>
</dbReference>
<accession>A0A4P7AIN9</accession>
<comment type="catalytic activity">
    <reaction evidence="12">
        <text>a hydroperoxide + [thioredoxin]-dithiol = an alcohol + [thioredoxin]-disulfide + H2O</text>
        <dbReference type="Rhea" id="RHEA:62620"/>
        <dbReference type="Rhea" id="RHEA-COMP:10698"/>
        <dbReference type="Rhea" id="RHEA-COMP:10700"/>
        <dbReference type="ChEBI" id="CHEBI:15377"/>
        <dbReference type="ChEBI" id="CHEBI:29950"/>
        <dbReference type="ChEBI" id="CHEBI:30879"/>
        <dbReference type="ChEBI" id="CHEBI:35924"/>
        <dbReference type="ChEBI" id="CHEBI:50058"/>
        <dbReference type="EC" id="1.11.1.24"/>
    </reaction>
</comment>
<dbReference type="PROSITE" id="PS51352">
    <property type="entry name" value="THIOREDOXIN_2"/>
    <property type="match status" value="1"/>
</dbReference>
<name>A0A4P7AIN9_9MOLU</name>
<dbReference type="Proteomes" id="UP000294309">
    <property type="component" value="Chromosome"/>
</dbReference>
<evidence type="ECO:0000256" key="10">
    <source>
        <dbReference type="ARBA" id="ARBA00038489"/>
    </source>
</evidence>
<keyword evidence="8" id="KW-0676">Redox-active center</keyword>
<evidence type="ECO:0000256" key="1">
    <source>
        <dbReference type="ARBA" id="ARBA00003330"/>
    </source>
</evidence>
<keyword evidence="16" id="KW-1185">Reference proteome</keyword>
<dbReference type="InterPro" id="IPR024706">
    <property type="entry name" value="Peroxiredoxin_AhpC-typ"/>
</dbReference>
<dbReference type="SUPFAM" id="SSF52833">
    <property type="entry name" value="Thioredoxin-like"/>
    <property type="match status" value="1"/>
</dbReference>
<proteinExistence type="inferred from homology"/>
<feature type="active site" description="Cysteine sulfenic acid (-SOH) intermediate; for peroxidase activity" evidence="13">
    <location>
        <position position="40"/>
    </location>
</feature>
<dbReference type="KEGG" id="sgq:SGLAD_v1c09480"/>
<dbReference type="InterPro" id="IPR000866">
    <property type="entry name" value="AhpC/TSA"/>
</dbReference>
<dbReference type="CDD" id="cd03017">
    <property type="entry name" value="PRX_BCP"/>
    <property type="match status" value="1"/>
</dbReference>
<keyword evidence="7" id="KW-1015">Disulfide bond</keyword>
<evidence type="ECO:0000256" key="12">
    <source>
        <dbReference type="ARBA" id="ARBA00049091"/>
    </source>
</evidence>
<dbReference type="GO" id="GO:0045454">
    <property type="term" value="P:cell redox homeostasis"/>
    <property type="evidence" value="ECO:0007669"/>
    <property type="project" value="TreeGrafter"/>
</dbReference>
<evidence type="ECO:0000256" key="2">
    <source>
        <dbReference type="ARBA" id="ARBA00011245"/>
    </source>
</evidence>
<gene>
    <name evidence="15" type="ORF">SGLAD_v1c09480</name>
</gene>
<sequence>MVLKDEIYQLDTGEQSNLSRLMGSRGLILFFYPKAGTKGCTNELLEFSKRKKDFDYLHYNIVGVSADNVEEQNQFACNYNVEFPLIADTNKDLINKLDLISPDSNSIRRCTFVVNSHLEVVNSYMDVDPKKHVKEVLKYLQKKVEK</sequence>
<dbReference type="PANTHER" id="PTHR42801:SF4">
    <property type="entry name" value="AHPC_TSA FAMILY PROTEIN"/>
    <property type="match status" value="1"/>
</dbReference>
<comment type="subunit">
    <text evidence="2">Monomer.</text>
</comment>
<dbReference type="InterPro" id="IPR013766">
    <property type="entry name" value="Thioredoxin_domain"/>
</dbReference>
<dbReference type="Pfam" id="PF00578">
    <property type="entry name" value="AhpC-TSA"/>
    <property type="match status" value="1"/>
</dbReference>
<keyword evidence="6" id="KW-0560">Oxidoreductase</keyword>
<evidence type="ECO:0000256" key="8">
    <source>
        <dbReference type="ARBA" id="ARBA00023284"/>
    </source>
</evidence>
<evidence type="ECO:0000256" key="7">
    <source>
        <dbReference type="ARBA" id="ARBA00023157"/>
    </source>
</evidence>
<evidence type="ECO:0000256" key="3">
    <source>
        <dbReference type="ARBA" id="ARBA00013017"/>
    </source>
</evidence>